<feature type="signal peptide" evidence="1">
    <location>
        <begin position="1"/>
        <end position="20"/>
    </location>
</feature>
<protein>
    <recommendedName>
        <fullName evidence="4">UrcA family protein</fullName>
    </recommendedName>
</protein>
<accession>A0ABW1SBI6</accession>
<evidence type="ECO:0008006" key="4">
    <source>
        <dbReference type="Google" id="ProtNLM"/>
    </source>
</evidence>
<organism evidence="2 3">
    <name type="scientific">Ponticaulis profundi</name>
    <dbReference type="NCBI Taxonomy" id="2665222"/>
    <lineage>
        <taxon>Bacteria</taxon>
        <taxon>Pseudomonadati</taxon>
        <taxon>Pseudomonadota</taxon>
        <taxon>Alphaproteobacteria</taxon>
        <taxon>Hyphomonadales</taxon>
        <taxon>Hyphomonadaceae</taxon>
        <taxon>Ponticaulis</taxon>
    </lineage>
</organism>
<keyword evidence="3" id="KW-1185">Reference proteome</keyword>
<dbReference type="EMBL" id="JBHSSW010000017">
    <property type="protein sequence ID" value="MFC6198902.1"/>
    <property type="molecule type" value="Genomic_DNA"/>
</dbReference>
<dbReference type="Proteomes" id="UP001596303">
    <property type="component" value="Unassembled WGS sequence"/>
</dbReference>
<evidence type="ECO:0000256" key="1">
    <source>
        <dbReference type="SAM" id="SignalP"/>
    </source>
</evidence>
<feature type="chain" id="PRO_5045260395" description="UrcA family protein" evidence="1">
    <location>
        <begin position="21"/>
        <end position="109"/>
    </location>
</feature>
<sequence length="109" mass="11572">MKKFISALAIAAFLTGPVMAEEISVTVEIPVEATAEAQAEATHTALLAAAQEVCDQVEYVGISRFYTPSLKKECVSKTYDDALAQDTSGRLLASLEQGAGVAAYKEMLN</sequence>
<proteinExistence type="predicted"/>
<name>A0ABW1SBI6_9PROT</name>
<reference evidence="3" key="1">
    <citation type="journal article" date="2019" name="Int. J. Syst. Evol. Microbiol.">
        <title>The Global Catalogue of Microorganisms (GCM) 10K type strain sequencing project: providing services to taxonomists for standard genome sequencing and annotation.</title>
        <authorList>
            <consortium name="The Broad Institute Genomics Platform"/>
            <consortium name="The Broad Institute Genome Sequencing Center for Infectious Disease"/>
            <person name="Wu L."/>
            <person name="Ma J."/>
        </authorList>
    </citation>
    <scope>NUCLEOTIDE SEQUENCE [LARGE SCALE GENOMIC DNA]</scope>
    <source>
        <strain evidence="3">CGMCC-1.15741</strain>
    </source>
</reference>
<comment type="caution">
    <text evidence="2">The sequence shown here is derived from an EMBL/GenBank/DDBJ whole genome shotgun (WGS) entry which is preliminary data.</text>
</comment>
<evidence type="ECO:0000313" key="3">
    <source>
        <dbReference type="Proteomes" id="UP001596303"/>
    </source>
</evidence>
<keyword evidence="1" id="KW-0732">Signal</keyword>
<evidence type="ECO:0000313" key="2">
    <source>
        <dbReference type="EMBL" id="MFC6198902.1"/>
    </source>
</evidence>
<gene>
    <name evidence="2" type="ORF">ACFQDM_12485</name>
</gene>
<dbReference type="RefSeq" id="WP_377379520.1">
    <property type="nucleotide sequence ID" value="NZ_JBHSSW010000017.1"/>
</dbReference>